<dbReference type="Proteomes" id="UP001203880">
    <property type="component" value="Unassembled WGS sequence"/>
</dbReference>
<keyword evidence="3" id="KW-1185">Reference proteome</keyword>
<comment type="caution">
    <text evidence="2">The sequence shown here is derived from an EMBL/GenBank/DDBJ whole genome shotgun (WGS) entry which is preliminary data.</text>
</comment>
<reference evidence="2" key="1">
    <citation type="submission" date="2022-05" db="EMBL/GenBank/DDBJ databases">
        <authorList>
            <person name="Park J.-S."/>
        </authorList>
    </citation>
    <scope>NUCLEOTIDE SEQUENCE</scope>
    <source>
        <strain evidence="2">2012CJ41-6</strain>
    </source>
</reference>
<dbReference type="InterPro" id="IPR005583">
    <property type="entry name" value="YaaA"/>
</dbReference>
<dbReference type="NCBIfam" id="NF002542">
    <property type="entry name" value="PRK02101.1-3"/>
    <property type="match status" value="1"/>
</dbReference>
<protein>
    <recommendedName>
        <fullName evidence="1">UPF0246 protein M3P21_02590</fullName>
    </recommendedName>
</protein>
<dbReference type="EMBL" id="JAMFMB010000002">
    <property type="protein sequence ID" value="MCL6282405.1"/>
    <property type="molecule type" value="Genomic_DNA"/>
</dbReference>
<organism evidence="2 3">
    <name type="scientific">Ruegeria spongiae</name>
    <dbReference type="NCBI Taxonomy" id="2942209"/>
    <lineage>
        <taxon>Bacteria</taxon>
        <taxon>Pseudomonadati</taxon>
        <taxon>Pseudomonadota</taxon>
        <taxon>Alphaproteobacteria</taxon>
        <taxon>Rhodobacterales</taxon>
        <taxon>Roseobacteraceae</taxon>
        <taxon>Ruegeria</taxon>
    </lineage>
</organism>
<gene>
    <name evidence="2" type="primary">yaaA</name>
    <name evidence="2" type="ORF">M3P21_02590</name>
</gene>
<proteinExistence type="inferred from homology"/>
<evidence type="ECO:0000313" key="2">
    <source>
        <dbReference type="EMBL" id="MCL6282405.1"/>
    </source>
</evidence>
<dbReference type="PANTHER" id="PTHR30283:SF4">
    <property type="entry name" value="PEROXIDE STRESS RESISTANCE PROTEIN YAAA"/>
    <property type="match status" value="1"/>
</dbReference>
<evidence type="ECO:0000313" key="3">
    <source>
        <dbReference type="Proteomes" id="UP001203880"/>
    </source>
</evidence>
<accession>A0ABT0PXU8</accession>
<sequence length="268" mass="29596">MLVVISPAKRLDWAERNVAPTQPDFQDDAIRLAKTARNLTLGDLRKLMGLSDDLARLNRDRFRAFADAPAPDAVRPAALAFAGDTYQGLEATTLDADEMRWAQDHLRILSGLYGVLRPLDAIQPYRLEMGSRLKTRRGKSLYDYWRDQLSKALNAQAAETGADVLINCASQEYFGAVAPAALKLRVITPVFMEDKAGAPKIVSFFAKKARGAMARYIIRNRLTDPAGLLDFDTGGYQYQPEMSGPDRPVFLRPYAVAAETSAAQTLDA</sequence>
<dbReference type="PANTHER" id="PTHR30283">
    <property type="entry name" value="PEROXIDE STRESS RESPONSE PROTEIN YAAA"/>
    <property type="match status" value="1"/>
</dbReference>
<dbReference type="Pfam" id="PF03883">
    <property type="entry name" value="H2O2_YaaD"/>
    <property type="match status" value="1"/>
</dbReference>
<comment type="similarity">
    <text evidence="1">Belongs to the UPF0246 family.</text>
</comment>
<evidence type="ECO:0000256" key="1">
    <source>
        <dbReference type="HAMAP-Rule" id="MF_00652"/>
    </source>
</evidence>
<name>A0ABT0PXU8_9RHOB</name>
<dbReference type="HAMAP" id="MF_00652">
    <property type="entry name" value="UPF0246"/>
    <property type="match status" value="1"/>
</dbReference>
<dbReference type="RefSeq" id="WP_249706559.1">
    <property type="nucleotide sequence ID" value="NZ_JAMFMB010000002.1"/>
</dbReference>